<reference evidence="9 10" key="1">
    <citation type="submission" date="2018-06" db="EMBL/GenBank/DDBJ databases">
        <authorList>
            <consortium name="Pathogen Informatics"/>
            <person name="Doyle S."/>
        </authorList>
    </citation>
    <scope>NUCLEOTIDE SEQUENCE [LARGE SCALE GENOMIC DNA]</scope>
    <source>
        <strain evidence="9 10">NCTC13337</strain>
    </source>
</reference>
<dbReference type="PANTHER" id="PTHR43542">
    <property type="entry name" value="METHYLTRANSFERASE"/>
    <property type="match status" value="1"/>
</dbReference>
<name>A0A380MSZ4_9GAMM</name>
<dbReference type="EMBL" id="UHIC01000001">
    <property type="protein sequence ID" value="SUO94831.1"/>
    <property type="molecule type" value="Genomic_DNA"/>
</dbReference>
<gene>
    <name evidence="9" type="primary">rsmD</name>
    <name evidence="9" type="ORF">NCTC13337_00953</name>
</gene>
<keyword evidence="6 8" id="KW-0808">Transferase</keyword>
<dbReference type="AlphaFoldDB" id="A0A380MSZ4"/>
<accession>A0A380MSZ4</accession>
<evidence type="ECO:0000256" key="2">
    <source>
        <dbReference type="ARBA" id="ARBA00005269"/>
    </source>
</evidence>
<dbReference type="RefSeq" id="WP_072576457.1">
    <property type="nucleotide sequence ID" value="NZ_LWHB01000074.1"/>
</dbReference>
<dbReference type="NCBIfam" id="TIGR00095">
    <property type="entry name" value="16S rRNA (guanine(966)-N(2))-methyltransferase RsmD"/>
    <property type="match status" value="1"/>
</dbReference>
<evidence type="ECO:0000256" key="5">
    <source>
        <dbReference type="ARBA" id="ARBA00022603"/>
    </source>
</evidence>
<keyword evidence="8" id="KW-0698">rRNA processing</keyword>
<comment type="function">
    <text evidence="1 8">Specifically methylates the guanine in position 966 of 16S rRNA in the assembled 30S particle.</text>
</comment>
<evidence type="ECO:0000256" key="8">
    <source>
        <dbReference type="PIRNR" id="PIRNR004553"/>
    </source>
</evidence>
<dbReference type="Gene3D" id="3.40.50.150">
    <property type="entry name" value="Vaccinia Virus protein VP39"/>
    <property type="match status" value="1"/>
</dbReference>
<evidence type="ECO:0000256" key="4">
    <source>
        <dbReference type="ARBA" id="ARBA00013682"/>
    </source>
</evidence>
<dbReference type="PIRSF" id="PIRSF004553">
    <property type="entry name" value="CHP00095"/>
    <property type="match status" value="1"/>
</dbReference>
<dbReference type="GO" id="GO:0003676">
    <property type="term" value="F:nucleic acid binding"/>
    <property type="evidence" value="ECO:0007669"/>
    <property type="project" value="InterPro"/>
</dbReference>
<dbReference type="Proteomes" id="UP000254601">
    <property type="component" value="Unassembled WGS sequence"/>
</dbReference>
<dbReference type="PANTHER" id="PTHR43542:SF1">
    <property type="entry name" value="METHYLTRANSFERASE"/>
    <property type="match status" value="1"/>
</dbReference>
<keyword evidence="10" id="KW-1185">Reference proteome</keyword>
<sequence length="187" mass="20974">MKTVKPHQIRIIAGKHRGRKIPVADRAGLRPSPNRVRETLYNWLQFEIAGAYVLDAFAGSGALGLEALSRGAASVLFCEKNSENVSGLRDILQTWKEIHTRVMQTDTLSLVPQTAYDLILLDPPFDQNLHQQCIEKFTNSAWLKPHGKIYIESHQPLSAYVLAQGFDWIKQAKAGQVHYGLIGYAHD</sequence>
<evidence type="ECO:0000313" key="9">
    <source>
        <dbReference type="EMBL" id="SUO94831.1"/>
    </source>
</evidence>
<dbReference type="InterPro" id="IPR029063">
    <property type="entry name" value="SAM-dependent_MTases_sf"/>
</dbReference>
<dbReference type="CDD" id="cd02440">
    <property type="entry name" value="AdoMet_MTases"/>
    <property type="match status" value="1"/>
</dbReference>
<evidence type="ECO:0000256" key="6">
    <source>
        <dbReference type="ARBA" id="ARBA00022679"/>
    </source>
</evidence>
<comment type="similarity">
    <text evidence="2 8">Belongs to the methyltransferase superfamily. RsmD family.</text>
</comment>
<evidence type="ECO:0000256" key="7">
    <source>
        <dbReference type="ARBA" id="ARBA00048326"/>
    </source>
</evidence>
<dbReference type="SUPFAM" id="SSF53335">
    <property type="entry name" value="S-adenosyl-L-methionine-dependent methyltransferases"/>
    <property type="match status" value="1"/>
</dbReference>
<dbReference type="OrthoDB" id="9803017at2"/>
<evidence type="ECO:0000256" key="1">
    <source>
        <dbReference type="ARBA" id="ARBA00002649"/>
    </source>
</evidence>
<dbReference type="InterPro" id="IPR004398">
    <property type="entry name" value="RNA_MeTrfase_RsmD"/>
</dbReference>
<dbReference type="Pfam" id="PF03602">
    <property type="entry name" value="Cons_hypoth95"/>
    <property type="match status" value="1"/>
</dbReference>
<dbReference type="GO" id="GO:0052913">
    <property type="term" value="F:16S rRNA (guanine(966)-N(2))-methyltransferase activity"/>
    <property type="evidence" value="ECO:0007669"/>
    <property type="project" value="UniProtKB-EC"/>
</dbReference>
<protein>
    <recommendedName>
        <fullName evidence="4 8">Ribosomal RNA small subunit methyltransferase D</fullName>
        <ecNumber evidence="3 8">2.1.1.171</ecNumber>
    </recommendedName>
</protein>
<dbReference type="InterPro" id="IPR002052">
    <property type="entry name" value="DNA_methylase_N6_adenine_CS"/>
</dbReference>
<dbReference type="EC" id="2.1.1.171" evidence="3 8"/>
<keyword evidence="5 8" id="KW-0489">Methyltransferase</keyword>
<proteinExistence type="inferred from homology"/>
<keyword evidence="8" id="KW-0949">S-adenosyl-L-methionine</keyword>
<comment type="catalytic activity">
    <reaction evidence="7 8">
        <text>guanosine(966) in 16S rRNA + S-adenosyl-L-methionine = N(2)-methylguanosine(966) in 16S rRNA + S-adenosyl-L-homocysteine + H(+)</text>
        <dbReference type="Rhea" id="RHEA:23548"/>
        <dbReference type="Rhea" id="RHEA-COMP:10211"/>
        <dbReference type="Rhea" id="RHEA-COMP:10212"/>
        <dbReference type="ChEBI" id="CHEBI:15378"/>
        <dbReference type="ChEBI" id="CHEBI:57856"/>
        <dbReference type="ChEBI" id="CHEBI:59789"/>
        <dbReference type="ChEBI" id="CHEBI:74269"/>
        <dbReference type="ChEBI" id="CHEBI:74481"/>
        <dbReference type="EC" id="2.1.1.171"/>
    </reaction>
</comment>
<dbReference type="PROSITE" id="PS00092">
    <property type="entry name" value="N6_MTASE"/>
    <property type="match status" value="1"/>
</dbReference>
<evidence type="ECO:0000256" key="3">
    <source>
        <dbReference type="ARBA" id="ARBA00012141"/>
    </source>
</evidence>
<organism evidence="9 10">
    <name type="scientific">Suttonella ornithocola</name>
    <dbReference type="NCBI Taxonomy" id="279832"/>
    <lineage>
        <taxon>Bacteria</taxon>
        <taxon>Pseudomonadati</taxon>
        <taxon>Pseudomonadota</taxon>
        <taxon>Gammaproteobacteria</taxon>
        <taxon>Cardiobacteriales</taxon>
        <taxon>Cardiobacteriaceae</taxon>
        <taxon>Suttonella</taxon>
    </lineage>
</organism>
<evidence type="ECO:0000313" key="10">
    <source>
        <dbReference type="Proteomes" id="UP000254601"/>
    </source>
</evidence>